<dbReference type="Gene3D" id="3.40.50.1820">
    <property type="entry name" value="alpha/beta hydrolase"/>
    <property type="match status" value="1"/>
</dbReference>
<accession>A0A381NNN7</accession>
<dbReference type="InterPro" id="IPR029058">
    <property type="entry name" value="AB_hydrolase_fold"/>
</dbReference>
<dbReference type="AlphaFoldDB" id="A0A381NNN7"/>
<protein>
    <recommendedName>
        <fullName evidence="1">AB hydrolase-1 domain-containing protein</fullName>
    </recommendedName>
</protein>
<dbReference type="PANTHER" id="PTHR43265">
    <property type="entry name" value="ESTERASE ESTD"/>
    <property type="match status" value="1"/>
</dbReference>
<sequence length="479" mass="50813">MSFILLLAFSGPVLVAQEDERLVGSWHGGLEVGGGASLTIVFNISQDADGAFTGTMDSPDQGAIGIPLTSVTIEGSSVTVSIQVIQGTYTGTLSDEGDQLSGTWSQGPASLALTLVKGDPSPPPERPQEPKPPYPYSIEEVTFTNTEAGIDLAGTLTIPDGLGPFPGVVLVSGSGPQDRDESLMGHKPFLVLADHLSRRGIAVLRFDDRGVGSSGGEFQTATSEDFTEDALAGVSYLEGQDRVAEIQVGIVGHSEGGLIAPLAAIRSEKVAYIVMLAGPGVPGIDILVAQGQLINRAGGTPEVVIAMNTRVQRALADIAKEEPDTEKAGPLMRAAMSEEIALLPPAIMEAIPESQIGDAAINTTVNQFNSPWFRFFLHYDPRPILEQVSVPVLAIFGEKDLQVPHELNVPEIEAAFERGNNEATTVRVLPGLNHLFQQAESGAPSEYQQIEETFNQSALELVSSWILEQFATPKLDTLN</sequence>
<dbReference type="PANTHER" id="PTHR43265:SF1">
    <property type="entry name" value="ESTERASE ESTD"/>
    <property type="match status" value="1"/>
</dbReference>
<name>A0A381NNN7_9ZZZZ</name>
<dbReference type="Pfam" id="PF12697">
    <property type="entry name" value="Abhydrolase_6"/>
    <property type="match status" value="1"/>
</dbReference>
<organism evidence="2">
    <name type="scientific">marine metagenome</name>
    <dbReference type="NCBI Taxonomy" id="408172"/>
    <lineage>
        <taxon>unclassified sequences</taxon>
        <taxon>metagenomes</taxon>
        <taxon>ecological metagenomes</taxon>
    </lineage>
</organism>
<proteinExistence type="predicted"/>
<dbReference type="EMBL" id="UINC01000488">
    <property type="protein sequence ID" value="SUZ56242.1"/>
    <property type="molecule type" value="Genomic_DNA"/>
</dbReference>
<dbReference type="GO" id="GO:0052689">
    <property type="term" value="F:carboxylic ester hydrolase activity"/>
    <property type="evidence" value="ECO:0007669"/>
    <property type="project" value="TreeGrafter"/>
</dbReference>
<reference evidence="2" key="1">
    <citation type="submission" date="2018-05" db="EMBL/GenBank/DDBJ databases">
        <authorList>
            <person name="Lanie J.A."/>
            <person name="Ng W.-L."/>
            <person name="Kazmierczak K.M."/>
            <person name="Andrzejewski T.M."/>
            <person name="Davidsen T.M."/>
            <person name="Wayne K.J."/>
            <person name="Tettelin H."/>
            <person name="Glass J.I."/>
            <person name="Rusch D."/>
            <person name="Podicherti R."/>
            <person name="Tsui H.-C.T."/>
            <person name="Winkler M.E."/>
        </authorList>
    </citation>
    <scope>NUCLEOTIDE SEQUENCE</scope>
</reference>
<dbReference type="SUPFAM" id="SSF53474">
    <property type="entry name" value="alpha/beta-Hydrolases"/>
    <property type="match status" value="1"/>
</dbReference>
<gene>
    <name evidence="2" type="ORF">METZ01_LOCUS9096</name>
</gene>
<dbReference type="InterPro" id="IPR000073">
    <property type="entry name" value="AB_hydrolase_1"/>
</dbReference>
<evidence type="ECO:0000259" key="1">
    <source>
        <dbReference type="Pfam" id="PF12697"/>
    </source>
</evidence>
<dbReference type="InterPro" id="IPR053145">
    <property type="entry name" value="AB_hydrolase_Est10"/>
</dbReference>
<evidence type="ECO:0000313" key="2">
    <source>
        <dbReference type="EMBL" id="SUZ56242.1"/>
    </source>
</evidence>
<feature type="domain" description="AB hydrolase-1" evidence="1">
    <location>
        <begin position="168"/>
        <end position="438"/>
    </location>
</feature>